<feature type="transmembrane region" description="Helical" evidence="2">
    <location>
        <begin position="106"/>
        <end position="126"/>
    </location>
</feature>
<organism evidence="3 4">
    <name type="scientific">Hyaloscypha bicolor E</name>
    <dbReference type="NCBI Taxonomy" id="1095630"/>
    <lineage>
        <taxon>Eukaryota</taxon>
        <taxon>Fungi</taxon>
        <taxon>Dikarya</taxon>
        <taxon>Ascomycota</taxon>
        <taxon>Pezizomycotina</taxon>
        <taxon>Leotiomycetes</taxon>
        <taxon>Helotiales</taxon>
        <taxon>Hyaloscyphaceae</taxon>
        <taxon>Hyaloscypha</taxon>
        <taxon>Hyaloscypha bicolor</taxon>
    </lineage>
</organism>
<dbReference type="RefSeq" id="XP_024740175.1">
    <property type="nucleotide sequence ID" value="XM_024886567.1"/>
</dbReference>
<keyword evidence="2" id="KW-1133">Transmembrane helix</keyword>
<protein>
    <submittedName>
        <fullName evidence="3">Uncharacterized protein</fullName>
    </submittedName>
</protein>
<keyword evidence="2" id="KW-0812">Transmembrane</keyword>
<evidence type="ECO:0000313" key="4">
    <source>
        <dbReference type="Proteomes" id="UP000235371"/>
    </source>
</evidence>
<dbReference type="AlphaFoldDB" id="A0A2J6TJS6"/>
<dbReference type="OrthoDB" id="4779287at2759"/>
<reference evidence="3 4" key="1">
    <citation type="submission" date="2016-04" db="EMBL/GenBank/DDBJ databases">
        <title>A degradative enzymes factory behind the ericoid mycorrhizal symbiosis.</title>
        <authorList>
            <consortium name="DOE Joint Genome Institute"/>
            <person name="Martino E."/>
            <person name="Morin E."/>
            <person name="Grelet G."/>
            <person name="Kuo A."/>
            <person name="Kohler A."/>
            <person name="Daghino S."/>
            <person name="Barry K."/>
            <person name="Choi C."/>
            <person name="Cichocki N."/>
            <person name="Clum A."/>
            <person name="Copeland A."/>
            <person name="Hainaut M."/>
            <person name="Haridas S."/>
            <person name="Labutti K."/>
            <person name="Lindquist E."/>
            <person name="Lipzen A."/>
            <person name="Khouja H.-R."/>
            <person name="Murat C."/>
            <person name="Ohm R."/>
            <person name="Olson A."/>
            <person name="Spatafora J."/>
            <person name="Veneault-Fourrey C."/>
            <person name="Henrissat B."/>
            <person name="Grigoriev I."/>
            <person name="Martin F."/>
            <person name="Perotto S."/>
        </authorList>
    </citation>
    <scope>NUCLEOTIDE SEQUENCE [LARGE SCALE GENOMIC DNA]</scope>
    <source>
        <strain evidence="3 4">E</strain>
    </source>
</reference>
<evidence type="ECO:0000313" key="3">
    <source>
        <dbReference type="EMBL" id="PMD63271.1"/>
    </source>
</evidence>
<accession>A0A2J6TJS6</accession>
<dbReference type="InParanoid" id="A0A2J6TJS6"/>
<keyword evidence="4" id="KW-1185">Reference proteome</keyword>
<dbReference type="Proteomes" id="UP000235371">
    <property type="component" value="Unassembled WGS sequence"/>
</dbReference>
<dbReference type="GeneID" id="36594644"/>
<gene>
    <name evidence="3" type="ORF">K444DRAFT_661298</name>
</gene>
<proteinExistence type="predicted"/>
<sequence length="200" mass="20664">MFKNGSGGFFCCEPGELGMNPSSGKEGGLCEPADQPVPKSQLATIASQIGIAVATPAPMATASGSNNATATGASNPTETNPSSASPTTGNTTATTNISKWPTATKIGAGVGVLALFVLLCVVLSICKSRRRRTRNVIPGAYGYDTAIPQYDEFGNRVDGYGPPPGYVQRPGYEPYRPVHSPSPAPPNHVTVNVVQGDLNQ</sequence>
<name>A0A2J6TJS6_9HELO</name>
<feature type="region of interest" description="Disordered" evidence="1">
    <location>
        <begin position="60"/>
        <end position="96"/>
    </location>
</feature>
<evidence type="ECO:0000256" key="1">
    <source>
        <dbReference type="SAM" id="MobiDB-lite"/>
    </source>
</evidence>
<dbReference type="EMBL" id="KZ613782">
    <property type="protein sequence ID" value="PMD63271.1"/>
    <property type="molecule type" value="Genomic_DNA"/>
</dbReference>
<evidence type="ECO:0000256" key="2">
    <source>
        <dbReference type="SAM" id="Phobius"/>
    </source>
</evidence>
<keyword evidence="2" id="KW-0472">Membrane</keyword>